<dbReference type="HOGENOM" id="CLU_1162802_0_0_1"/>
<evidence type="ECO:0000313" key="1">
    <source>
        <dbReference type="EMBL" id="EFJ21072.1"/>
    </source>
</evidence>
<reference evidence="1 2" key="1">
    <citation type="journal article" date="2011" name="Science">
        <title>The Selaginella genome identifies genetic changes associated with the evolution of vascular plants.</title>
        <authorList>
            <person name="Banks J.A."/>
            <person name="Nishiyama T."/>
            <person name="Hasebe M."/>
            <person name="Bowman J.L."/>
            <person name="Gribskov M."/>
            <person name="dePamphilis C."/>
            <person name="Albert V.A."/>
            <person name="Aono N."/>
            <person name="Aoyama T."/>
            <person name="Ambrose B.A."/>
            <person name="Ashton N.W."/>
            <person name="Axtell M.J."/>
            <person name="Barker E."/>
            <person name="Barker M.S."/>
            <person name="Bennetzen J.L."/>
            <person name="Bonawitz N.D."/>
            <person name="Chapple C."/>
            <person name="Cheng C."/>
            <person name="Correa L.G."/>
            <person name="Dacre M."/>
            <person name="DeBarry J."/>
            <person name="Dreyer I."/>
            <person name="Elias M."/>
            <person name="Engstrom E.M."/>
            <person name="Estelle M."/>
            <person name="Feng L."/>
            <person name="Finet C."/>
            <person name="Floyd S.K."/>
            <person name="Frommer W.B."/>
            <person name="Fujita T."/>
            <person name="Gramzow L."/>
            <person name="Gutensohn M."/>
            <person name="Harholt J."/>
            <person name="Hattori M."/>
            <person name="Heyl A."/>
            <person name="Hirai T."/>
            <person name="Hiwatashi Y."/>
            <person name="Ishikawa M."/>
            <person name="Iwata M."/>
            <person name="Karol K.G."/>
            <person name="Koehler B."/>
            <person name="Kolukisaoglu U."/>
            <person name="Kubo M."/>
            <person name="Kurata T."/>
            <person name="Lalonde S."/>
            <person name="Li K."/>
            <person name="Li Y."/>
            <person name="Litt A."/>
            <person name="Lyons E."/>
            <person name="Manning G."/>
            <person name="Maruyama T."/>
            <person name="Michael T.P."/>
            <person name="Mikami K."/>
            <person name="Miyazaki S."/>
            <person name="Morinaga S."/>
            <person name="Murata T."/>
            <person name="Mueller-Roeber B."/>
            <person name="Nelson D.R."/>
            <person name="Obara M."/>
            <person name="Oguri Y."/>
            <person name="Olmstead R.G."/>
            <person name="Onodera N."/>
            <person name="Petersen B.L."/>
            <person name="Pils B."/>
            <person name="Prigge M."/>
            <person name="Rensing S.A."/>
            <person name="Riano-Pachon D.M."/>
            <person name="Roberts A.W."/>
            <person name="Sato Y."/>
            <person name="Scheller H.V."/>
            <person name="Schulz B."/>
            <person name="Schulz C."/>
            <person name="Shakirov E.V."/>
            <person name="Shibagaki N."/>
            <person name="Shinohara N."/>
            <person name="Shippen D.E."/>
            <person name="Soerensen I."/>
            <person name="Sotooka R."/>
            <person name="Sugimoto N."/>
            <person name="Sugita M."/>
            <person name="Sumikawa N."/>
            <person name="Tanurdzic M."/>
            <person name="Theissen G."/>
            <person name="Ulvskov P."/>
            <person name="Wakazuki S."/>
            <person name="Weng J.K."/>
            <person name="Willats W.W."/>
            <person name="Wipf D."/>
            <person name="Wolf P.G."/>
            <person name="Yang L."/>
            <person name="Zimmer A.D."/>
            <person name="Zhu Q."/>
            <person name="Mitros T."/>
            <person name="Hellsten U."/>
            <person name="Loque D."/>
            <person name="Otillar R."/>
            <person name="Salamov A."/>
            <person name="Schmutz J."/>
            <person name="Shapiro H."/>
            <person name="Lindquist E."/>
            <person name="Lucas S."/>
            <person name="Rokhsar D."/>
            <person name="Grigoriev I.V."/>
        </authorList>
    </citation>
    <scope>NUCLEOTIDE SEQUENCE [LARGE SCALE GENOMIC DNA]</scope>
</reference>
<keyword evidence="2" id="KW-1185">Reference proteome</keyword>
<sequence>MVGNPITGKWCCLPKLPVNEVSRKEGKLLVDPCTGYFKVLVFLLADFDHYWLFNSLSREWRHCQFTSKKSIDDLAADDKGPWLGSSMFGLPNRHSLKVTDGRVDLLYVAVFDQVSGCYDRVKVKFPSNLFCCGLPCIVDYNGKWILVSSAISGGHKVSAAAWELDRETTDWKLLSEVYMGDLVRNGALEFEYFLVKHSVVVRPNVRDINDLRVRIQQLNCQHGVEFRVENTELTAPLVV</sequence>
<proteinExistence type="predicted"/>
<dbReference type="Proteomes" id="UP000001514">
    <property type="component" value="Unassembled WGS sequence"/>
</dbReference>
<name>D8S3A3_SELML</name>
<dbReference type="EMBL" id="GL377600">
    <property type="protein sequence ID" value="EFJ21072.1"/>
    <property type="molecule type" value="Genomic_DNA"/>
</dbReference>
<protein>
    <submittedName>
        <fullName evidence="1">Uncharacterized protein</fullName>
    </submittedName>
</protein>
<dbReference type="AlphaFoldDB" id="D8S3A3"/>
<dbReference type="Gramene" id="EFJ21072">
    <property type="protein sequence ID" value="EFJ21072"/>
    <property type="gene ID" value="SELMODRAFT_417693"/>
</dbReference>
<accession>D8S3A3</accession>
<gene>
    <name evidence="1" type="ORF">SELMODRAFT_417693</name>
</gene>
<evidence type="ECO:0000313" key="2">
    <source>
        <dbReference type="Proteomes" id="UP000001514"/>
    </source>
</evidence>
<dbReference type="InParanoid" id="D8S3A3"/>
<dbReference type="KEGG" id="smo:SELMODRAFT_417693"/>
<organism evidence="2">
    <name type="scientific">Selaginella moellendorffii</name>
    <name type="common">Spikemoss</name>
    <dbReference type="NCBI Taxonomy" id="88036"/>
    <lineage>
        <taxon>Eukaryota</taxon>
        <taxon>Viridiplantae</taxon>
        <taxon>Streptophyta</taxon>
        <taxon>Embryophyta</taxon>
        <taxon>Tracheophyta</taxon>
        <taxon>Lycopodiopsida</taxon>
        <taxon>Selaginellales</taxon>
        <taxon>Selaginellaceae</taxon>
        <taxon>Selaginella</taxon>
    </lineage>
</organism>